<organism evidence="1 2">
    <name type="scientific">Pelomonas cellulosilytica</name>
    <dbReference type="NCBI Taxonomy" id="2906762"/>
    <lineage>
        <taxon>Bacteria</taxon>
        <taxon>Pseudomonadati</taxon>
        <taxon>Pseudomonadota</taxon>
        <taxon>Betaproteobacteria</taxon>
        <taxon>Burkholderiales</taxon>
        <taxon>Sphaerotilaceae</taxon>
        <taxon>Roseateles</taxon>
    </lineage>
</organism>
<protein>
    <submittedName>
        <fullName evidence="1">Uncharacterized protein</fullName>
    </submittedName>
</protein>
<reference evidence="1 2" key="1">
    <citation type="submission" date="2021-12" db="EMBL/GenBank/DDBJ databases">
        <title>Genome seq of P8.</title>
        <authorList>
            <person name="Seo T."/>
        </authorList>
    </citation>
    <scope>NUCLEOTIDE SEQUENCE [LARGE SCALE GENOMIC DNA]</scope>
    <source>
        <strain evidence="1 2">P8</strain>
    </source>
</reference>
<keyword evidence="2" id="KW-1185">Reference proteome</keyword>
<dbReference type="EMBL" id="JAJTWU010000016">
    <property type="protein sequence ID" value="MCE4558070.1"/>
    <property type="molecule type" value="Genomic_DNA"/>
</dbReference>
<sequence>MQQETITVKVFETGSQCKSQSIWQRVFAKFCEELVTSRRARMARANVVFPGNDNPAMASIYTIEVEGASGIEEPLRQLQSMPGVEFAHRAPHRRPMPLTAS</sequence>
<accession>A0ABS8Y2Y9</accession>
<comment type="caution">
    <text evidence="1">The sequence shown here is derived from an EMBL/GenBank/DDBJ whole genome shotgun (WGS) entry which is preliminary data.</text>
</comment>
<evidence type="ECO:0000313" key="2">
    <source>
        <dbReference type="Proteomes" id="UP001200741"/>
    </source>
</evidence>
<dbReference type="RefSeq" id="WP_233375474.1">
    <property type="nucleotide sequence ID" value="NZ_JAJTWU010000016.1"/>
</dbReference>
<gene>
    <name evidence="1" type="ORF">LXT13_27155</name>
</gene>
<proteinExistence type="predicted"/>
<evidence type="ECO:0000313" key="1">
    <source>
        <dbReference type="EMBL" id="MCE4558070.1"/>
    </source>
</evidence>
<dbReference type="Proteomes" id="UP001200741">
    <property type="component" value="Unassembled WGS sequence"/>
</dbReference>
<name>A0ABS8Y2Y9_9BURK</name>